<dbReference type="EMBL" id="JBHSUA010000011">
    <property type="protein sequence ID" value="MFC6396580.1"/>
    <property type="molecule type" value="Genomic_DNA"/>
</dbReference>
<keyword evidence="2" id="KW-0472">Membrane</keyword>
<feature type="transmembrane region" description="Helical" evidence="2">
    <location>
        <begin position="37"/>
        <end position="61"/>
    </location>
</feature>
<organism evidence="3 4">
    <name type="scientific">Luteococcus sanguinis</name>
    <dbReference type="NCBI Taxonomy" id="174038"/>
    <lineage>
        <taxon>Bacteria</taxon>
        <taxon>Bacillati</taxon>
        <taxon>Actinomycetota</taxon>
        <taxon>Actinomycetes</taxon>
        <taxon>Propionibacteriales</taxon>
        <taxon>Propionibacteriaceae</taxon>
        <taxon>Luteococcus</taxon>
    </lineage>
</organism>
<name>A0ABW1X226_9ACTN</name>
<feature type="region of interest" description="Disordered" evidence="1">
    <location>
        <begin position="95"/>
        <end position="117"/>
    </location>
</feature>
<reference evidence="4" key="1">
    <citation type="journal article" date="2019" name="Int. J. Syst. Evol. Microbiol.">
        <title>The Global Catalogue of Microorganisms (GCM) 10K type strain sequencing project: providing services to taxonomists for standard genome sequencing and annotation.</title>
        <authorList>
            <consortium name="The Broad Institute Genomics Platform"/>
            <consortium name="The Broad Institute Genome Sequencing Center for Infectious Disease"/>
            <person name="Wu L."/>
            <person name="Ma J."/>
        </authorList>
    </citation>
    <scope>NUCLEOTIDE SEQUENCE [LARGE SCALE GENOMIC DNA]</scope>
    <source>
        <strain evidence="4">CGMCC 1.15277</strain>
    </source>
</reference>
<evidence type="ECO:0000256" key="1">
    <source>
        <dbReference type="SAM" id="MobiDB-lite"/>
    </source>
</evidence>
<gene>
    <name evidence="3" type="ORF">ACFP57_06215</name>
</gene>
<comment type="caution">
    <text evidence="3">The sequence shown here is derived from an EMBL/GenBank/DDBJ whole genome shotgun (WGS) entry which is preliminary data.</text>
</comment>
<evidence type="ECO:0000313" key="4">
    <source>
        <dbReference type="Proteomes" id="UP001596266"/>
    </source>
</evidence>
<dbReference type="Proteomes" id="UP001596266">
    <property type="component" value="Unassembled WGS sequence"/>
</dbReference>
<evidence type="ECO:0000256" key="2">
    <source>
        <dbReference type="SAM" id="Phobius"/>
    </source>
</evidence>
<sequence length="117" mass="12989">MDQKGALVVDLSWIVVALPSLYQGVKFGPWRFHWYSARLEVASIAVLLVSNVPAITVSAWLCDAGRAWLALVPVVLPLAGTVAQAQLAQADRMEDEQWQQHFRSRAQENGDHARPRA</sequence>
<feature type="transmembrane region" description="Helical" evidence="2">
    <location>
        <begin position="67"/>
        <end position="88"/>
    </location>
</feature>
<dbReference type="RefSeq" id="WP_343885524.1">
    <property type="nucleotide sequence ID" value="NZ_BAAAKI010000008.1"/>
</dbReference>
<feature type="compositionally biased region" description="Basic and acidic residues" evidence="1">
    <location>
        <begin position="105"/>
        <end position="117"/>
    </location>
</feature>
<proteinExistence type="predicted"/>
<keyword evidence="2" id="KW-1133">Transmembrane helix</keyword>
<protein>
    <submittedName>
        <fullName evidence="3">Uncharacterized protein</fullName>
    </submittedName>
</protein>
<keyword evidence="4" id="KW-1185">Reference proteome</keyword>
<accession>A0ABW1X226</accession>
<evidence type="ECO:0000313" key="3">
    <source>
        <dbReference type="EMBL" id="MFC6396580.1"/>
    </source>
</evidence>
<feature type="transmembrane region" description="Helical" evidence="2">
    <location>
        <begin position="6"/>
        <end position="25"/>
    </location>
</feature>
<keyword evidence="2" id="KW-0812">Transmembrane</keyword>